<dbReference type="Proteomes" id="UP001153269">
    <property type="component" value="Unassembled WGS sequence"/>
</dbReference>
<reference evidence="1" key="1">
    <citation type="submission" date="2020-03" db="EMBL/GenBank/DDBJ databases">
        <authorList>
            <person name="Weist P."/>
        </authorList>
    </citation>
    <scope>NUCLEOTIDE SEQUENCE</scope>
</reference>
<accession>A0A9N7YH54</accession>
<gene>
    <name evidence="1" type="ORF">PLEPLA_LOCUS13301</name>
</gene>
<sequence>MVPPQYPGLIFCSLQNQRNLIFTSVLSCTWDRPHVTAVPPEMSSRRKPEDNPLQSVTWTRGGQRSKVTVCSLVTGRSAEPPAAGGAGRSELCALQLGAEEEAGGG</sequence>
<dbReference type="EMBL" id="CADEAL010000799">
    <property type="protein sequence ID" value="CAB1425371.1"/>
    <property type="molecule type" value="Genomic_DNA"/>
</dbReference>
<evidence type="ECO:0000313" key="2">
    <source>
        <dbReference type="Proteomes" id="UP001153269"/>
    </source>
</evidence>
<comment type="caution">
    <text evidence="1">The sequence shown here is derived from an EMBL/GenBank/DDBJ whole genome shotgun (WGS) entry which is preliminary data.</text>
</comment>
<keyword evidence="2" id="KW-1185">Reference proteome</keyword>
<evidence type="ECO:0000313" key="1">
    <source>
        <dbReference type="EMBL" id="CAB1425371.1"/>
    </source>
</evidence>
<proteinExistence type="predicted"/>
<name>A0A9N7YH54_PLEPL</name>
<dbReference type="AlphaFoldDB" id="A0A9N7YH54"/>
<organism evidence="1 2">
    <name type="scientific">Pleuronectes platessa</name>
    <name type="common">European plaice</name>
    <dbReference type="NCBI Taxonomy" id="8262"/>
    <lineage>
        <taxon>Eukaryota</taxon>
        <taxon>Metazoa</taxon>
        <taxon>Chordata</taxon>
        <taxon>Craniata</taxon>
        <taxon>Vertebrata</taxon>
        <taxon>Euteleostomi</taxon>
        <taxon>Actinopterygii</taxon>
        <taxon>Neopterygii</taxon>
        <taxon>Teleostei</taxon>
        <taxon>Neoteleostei</taxon>
        <taxon>Acanthomorphata</taxon>
        <taxon>Carangaria</taxon>
        <taxon>Pleuronectiformes</taxon>
        <taxon>Pleuronectoidei</taxon>
        <taxon>Pleuronectidae</taxon>
        <taxon>Pleuronectes</taxon>
    </lineage>
</organism>
<protein>
    <submittedName>
        <fullName evidence="1">Uncharacterized protein</fullName>
    </submittedName>
</protein>